<evidence type="ECO:0000313" key="2">
    <source>
        <dbReference type="Proteomes" id="UP000215441"/>
    </source>
</evidence>
<dbReference type="OrthoDB" id="8586159at2"/>
<dbReference type="AlphaFoldDB" id="A0A235EIE8"/>
<reference evidence="1 2" key="1">
    <citation type="submission" date="2017-07" db="EMBL/GenBank/DDBJ databases">
        <title>Acidovorax KNDSW TSA 6 genome sequence and assembly.</title>
        <authorList>
            <person name="Mayilraj S."/>
        </authorList>
    </citation>
    <scope>NUCLEOTIDE SEQUENCE [LARGE SCALE GENOMIC DNA]</scope>
    <source>
        <strain evidence="1 2">KNDSW-TSA6</strain>
    </source>
</reference>
<dbReference type="InterPro" id="IPR016035">
    <property type="entry name" value="Acyl_Trfase/lysoPLipase"/>
</dbReference>
<dbReference type="EMBL" id="NOIG01000011">
    <property type="protein sequence ID" value="OYD48781.1"/>
    <property type="molecule type" value="Genomic_DNA"/>
</dbReference>
<comment type="caution">
    <text evidence="1">The sequence shown here is derived from an EMBL/GenBank/DDBJ whole genome shotgun (WGS) entry which is preliminary data.</text>
</comment>
<accession>A0A235EIE8</accession>
<sequence length="403" mass="44005">MKALRIHAGPRARQHLERNGLQPGDVGVIPAAAGGPKGLILGPLDRFIFGEWLPRSDQPVHLVGASIGAWRMATACLQQSVAAFERLEHDYIHQDYELPPGKKRPTAAHVSERFGRNLDAFYGGRVDEVLSHPRYRLHIITSRGRHLLGREHGVATPLGYLGAFLTNTVHRKAMGAWLERVVFSSHDESVPGAACAALPFGTSDYRTRQVRLSSANFMAALQASCSIPFVLQAVHNIPGAPPGAYWDGGITDYHLHLAYGRGGSDASNLIAKKAIGTSADGLKTLKSEGAQTMAAGVRPGFADIVLYPHFQHRVVPGWLDKGLKWRHRATPALDNMVVLSPSPDWVRALPNAKLPDRKDFTHYGTDSRARAQAWLGATSASQQLADEWAEWLQRPDMGAVHPL</sequence>
<evidence type="ECO:0000313" key="1">
    <source>
        <dbReference type="EMBL" id="OYD48781.1"/>
    </source>
</evidence>
<protein>
    <submittedName>
        <fullName evidence="1">Phospholipase</fullName>
    </submittedName>
</protein>
<proteinExistence type="predicted"/>
<name>A0A235EIE8_9BURK</name>
<dbReference type="Proteomes" id="UP000215441">
    <property type="component" value="Unassembled WGS sequence"/>
</dbReference>
<organism evidence="1 2">
    <name type="scientific">Acidovorax kalamii</name>
    <dbReference type="NCBI Taxonomy" id="2004485"/>
    <lineage>
        <taxon>Bacteria</taxon>
        <taxon>Pseudomonadati</taxon>
        <taxon>Pseudomonadota</taxon>
        <taxon>Betaproteobacteria</taxon>
        <taxon>Burkholderiales</taxon>
        <taxon>Comamonadaceae</taxon>
        <taxon>Acidovorax</taxon>
    </lineage>
</organism>
<dbReference type="RefSeq" id="WP_094291010.1">
    <property type="nucleotide sequence ID" value="NZ_NOIG01000011.1"/>
</dbReference>
<gene>
    <name evidence="1" type="ORF">CBY09_18375</name>
</gene>
<dbReference type="SUPFAM" id="SSF52151">
    <property type="entry name" value="FabD/lysophospholipase-like"/>
    <property type="match status" value="1"/>
</dbReference>
<keyword evidence="2" id="KW-1185">Reference proteome</keyword>